<accession>A0A0H3YBN9</accession>
<evidence type="ECO:0000256" key="9">
    <source>
        <dbReference type="ARBA" id="ARBA00047984"/>
    </source>
</evidence>
<dbReference type="SUPFAM" id="SSF56672">
    <property type="entry name" value="DNA/RNA polymerases"/>
    <property type="match status" value="1"/>
</dbReference>
<evidence type="ECO:0000259" key="12">
    <source>
        <dbReference type="PROSITE" id="PS51471"/>
    </source>
</evidence>
<dbReference type="GO" id="GO:0003724">
    <property type="term" value="F:RNA helicase activity"/>
    <property type="evidence" value="ECO:0007669"/>
    <property type="project" value="UniProtKB-EC"/>
</dbReference>
<comment type="catalytic activity">
    <reaction evidence="9">
        <text>ATP + H2O = ADP + phosphate + H(+)</text>
        <dbReference type="Rhea" id="RHEA:13065"/>
        <dbReference type="ChEBI" id="CHEBI:15377"/>
        <dbReference type="ChEBI" id="CHEBI:15378"/>
        <dbReference type="ChEBI" id="CHEBI:30616"/>
        <dbReference type="ChEBI" id="CHEBI:43474"/>
        <dbReference type="ChEBI" id="CHEBI:456216"/>
        <dbReference type="EC" id="3.6.4.13"/>
    </reaction>
</comment>
<dbReference type="GO" id="GO:0006396">
    <property type="term" value="P:RNA processing"/>
    <property type="evidence" value="ECO:0007669"/>
    <property type="project" value="InterPro"/>
</dbReference>
<proteinExistence type="predicted"/>
<organism evidence="15 16">
    <name type="scientific">Caucasus prunus virus</name>
    <dbReference type="NCBI Taxonomy" id="1667230"/>
    <lineage>
        <taxon>Viruses</taxon>
        <taxon>Riboviria</taxon>
        <taxon>Orthornavirae</taxon>
        <taxon>Kitrinoviricota</taxon>
        <taxon>Alsuviricetes</taxon>
        <taxon>Tymovirales</taxon>
        <taxon>Betaflexiviridae</taxon>
        <taxon>Trivirinae</taxon>
        <taxon>Prunevirus</taxon>
        <taxon>Prunevirus caucasicum</taxon>
    </lineage>
</organism>
<evidence type="ECO:0000259" key="14">
    <source>
        <dbReference type="PROSITE" id="PS51743"/>
    </source>
</evidence>
<dbReference type="InterPro" id="IPR002588">
    <property type="entry name" value="Alphavirus-like_MT_dom"/>
</dbReference>
<name>A0A0H3YBN9_9VIRU</name>
<dbReference type="SUPFAM" id="SSF51197">
    <property type="entry name" value="Clavaminate synthase-like"/>
    <property type="match status" value="1"/>
</dbReference>
<dbReference type="GO" id="GO:0006351">
    <property type="term" value="P:DNA-templated transcription"/>
    <property type="evidence" value="ECO:0007669"/>
    <property type="project" value="InterPro"/>
</dbReference>
<dbReference type="SUPFAM" id="SSF52540">
    <property type="entry name" value="P-loop containing nucleoside triphosphate hydrolases"/>
    <property type="match status" value="1"/>
</dbReference>
<evidence type="ECO:0000259" key="10">
    <source>
        <dbReference type="PROSITE" id="PS50507"/>
    </source>
</evidence>
<dbReference type="GO" id="GO:0008174">
    <property type="term" value="F:mRNA methyltransferase activity"/>
    <property type="evidence" value="ECO:0007669"/>
    <property type="project" value="UniProtKB-UniRule"/>
</dbReference>
<dbReference type="InterPro" id="IPR007094">
    <property type="entry name" value="RNA-dir_pol_PSvirus"/>
</dbReference>
<reference evidence="15 16" key="1">
    <citation type="journal article" date="2015" name="PLoS ONE">
        <title>Characterization of New Isolates of Apricot vein clearing-associated virus and of a New Prunus-Infecting Virus: Evidence for Recombination as a Driving Force in Betaflexiviridae Evolution.</title>
        <authorList>
            <person name="Marais A."/>
            <person name="Faure C."/>
            <person name="Mustafayev E."/>
            <person name="Candresse T."/>
        </authorList>
    </citation>
    <scope>NUCLEOTIDE SEQUENCE [LARGE SCALE GENOMIC DNA]</scope>
    <source>
        <strain evidence="15">Aze204</strain>
    </source>
</reference>
<evidence type="ECO:0000256" key="8">
    <source>
        <dbReference type="ARBA" id="ARBA00022953"/>
    </source>
</evidence>
<evidence type="ECO:0000259" key="11">
    <source>
        <dbReference type="PROSITE" id="PS50802"/>
    </source>
</evidence>
<dbReference type="InterPro" id="IPR003323">
    <property type="entry name" value="OTU_dom"/>
</dbReference>
<keyword evidence="1" id="KW-0696">RNA-directed RNA polymerase</keyword>
<evidence type="ECO:0000313" key="15">
    <source>
        <dbReference type="EMBL" id="AKN08994.1"/>
    </source>
</evidence>
<sequence length="1986" mass="228272">MASVTVRTPMEKFFAANDKNDQRSILTSGVNFVKKFCDDKGIHFAYYVNDRKKEALTNLGVTLHPIPFLTHSHPFCKTLENHLLINVLPNLLGNGHWVFTSVKKAKVNSVIKLAGGVSNNVDIVNRCICAKDFGRYDFEPGSVDQKINILSKDHLFPKNFIRSVRKKKIFIHDEVHHWSHLNMIQFLEETATPLLLCSVVFPPELLGGIKTPQNSALYGFQVDGDKLFFFPDGSRSEMYEQPSNLNWLFEASYIHTSAGTYTVKMVGSFYAHHLFQISKGEKITDSVRFFADFNTIDMSVIHKERFKYYDLIPIKKSHIEKIYTYLLCLKKPDVESAIAKLRQLMEDEQDCRVVEFFCTFAKKLITDTKGAINLFGDSFLQKAKDSFIMALPNSIASCFDRWHGLNIFHFLFTLDTIRVKVETKVVDRGYRTQMFDDLEVKDDVMSTKLPEAIDTLFFGGQLVKGGDRRTVVIKSLDGLIKFSRSKNLYKMHIIFLLNPSLIRGNIRNFCSNGRSLCANDQLESGPLKTSHYKFKLPTFFSKWSEMPFSRSLSYHEIPFLKSFVHFRENNIKRFVDPIFDMIIDEMNQLDLDIMNDGEEAAVEILDVNSNLDGKQSEHHDEEFVTPTGLKGGDGLVTIESIEVDPSEFRTPASELCGLATEPVSFPGDSCSVLMGNEPIAVADEYNICDVEGDGNCFMRALLTSIKGDDRTYPGSRSRLLNLSRQIGVNLTDSEEAQILREGEQFDEWMIMFTVNVMNLSLKIFQGDVSIPRTLSPKLVNTHGNDAKEIAILHRGNHFLGLLKKCTSESGAHDFDGNQPVEASSDNHFDETFETGFNDFEELRKVVGSISMFKKTPLKNRDAFFFSESKSIDYGHNRIKYAHNHWNGVDQLLPSSLRNDYNAMLIQVYKEGGSIGMHRDNEKVYDNDSILSINLNGDALFQIEAKSSKRYSFRMKDGDYFLMKRDFQAKFRHGVQGATEGRINVTFRKHVRNSRNEPIYLGISKFKNICLMRSLSILEKRPLYDILLALIKKNKNYWTSFLEFGVGGTLADLNQAAEDLSFRFELYMNEKWIAGGNRGPIYRLNLSDDHFSVHRELSGNVEDTQLNFSKAKSKQSNFSSSDDDNSFDLDSIEHVNKSLFEPLNDAAELLRQSFLNRTTGKILSDAFGENGAHLRRIRIVKSDDPFPEEVYFSCGFAGSGKSLSLQSKLKSNFKLKFLVICPRVELKEDWERKVKCSSHKVCTFEVALLQNLSRVELIVIDELGLFPRGYLDLMIFKLRTEKNFKGKVMLLFDPLQARYHSDSDERFLHEIHECDRITSGAKINYLFESWRLSKKFFGNFFVDIELRNSGSVNYELDFFDNHIVAANEAKKRGFPIDLILVASRDEKNSFAGKVNVLTFGEAQGLTVKHSCIVLSEYAEKQDDYRWVVALTRAKEKISFITSHRSGLTGFMSSMIGRPIHAFLTGLPFTSNRMNWMVNCELVECHRATGGRDEVDREDRLEGDPFLKPFVFLGQRINSEEYEIIEPEVIEPKGRVHLCISQENYALARNFDLIRAKEYREAKLMGLETNQFCHDYNRVGAQGSRHVASPLRFESIFPRHRSDDDLTFWMAVKKRLRFSEEFLERAKLKDSYSVGNLLYQNLKEKLSLSFSWDQGLLDECLNDFETKKLLKSKATLANHSIRSDIDWSMDKIFLFMKSQLCTKYEKQYVDAKAGQTLACFSHLVLAKFAPYCRYMEKMLRRNLKEEIYIHSNKNFNDLNDWVVKFFEEGEKVESDYEAFDASQDHYVLAFEVCVMEDMGLPNWFINDYIDLKCTLGCKLGHFAIMRFTGEFSTFLFNTLANMAFTFARYECDHKTPIAFAGDDMCMLKACKVSDKFEDVLSKLSLKAKVIRTEMPMFCGWNLSRYGIVKEPELVFNRFMVAKKRGNIDECLENYAIEVSYAYSLGEKLYEVLKREEQVEYHQAVVRFIVQRLDKLKTKVKDLFSDQNV</sequence>
<evidence type="ECO:0000256" key="5">
    <source>
        <dbReference type="ARBA" id="ARBA00022801"/>
    </source>
</evidence>
<evidence type="ECO:0000256" key="2">
    <source>
        <dbReference type="ARBA" id="ARBA00022679"/>
    </source>
</evidence>
<keyword evidence="2" id="KW-0808">Transferase</keyword>
<protein>
    <submittedName>
        <fullName evidence="15">Replicase</fullName>
    </submittedName>
</protein>
<dbReference type="GO" id="GO:0005524">
    <property type="term" value="F:ATP binding"/>
    <property type="evidence" value="ECO:0007669"/>
    <property type="project" value="UniProtKB-KW"/>
</dbReference>
<dbReference type="RefSeq" id="YP_009505632.1">
    <property type="nucleotide sequence ID" value="NC_038325.1"/>
</dbReference>
<dbReference type="GO" id="GO:0016787">
    <property type="term" value="F:hydrolase activity"/>
    <property type="evidence" value="ECO:0007669"/>
    <property type="project" value="UniProtKB-KW"/>
</dbReference>
<dbReference type="Proteomes" id="UP000232613">
    <property type="component" value="Segment"/>
</dbReference>
<feature type="domain" description="OTU" evidence="11">
    <location>
        <begin position="685"/>
        <end position="804"/>
    </location>
</feature>
<keyword evidence="6" id="KW-0347">Helicase</keyword>
<dbReference type="InterPro" id="IPR037151">
    <property type="entry name" value="AlkB-like_sf"/>
</dbReference>
<dbReference type="PROSITE" id="PS50802">
    <property type="entry name" value="OTU"/>
    <property type="match status" value="1"/>
</dbReference>
<keyword evidence="4" id="KW-0547">Nucleotide-binding</keyword>
<dbReference type="GO" id="GO:0039694">
    <property type="term" value="P:viral RNA genome replication"/>
    <property type="evidence" value="ECO:0007669"/>
    <property type="project" value="InterPro"/>
</dbReference>
<dbReference type="InterPro" id="IPR043502">
    <property type="entry name" value="DNA/RNA_pol_sf"/>
</dbReference>
<dbReference type="Gene3D" id="3.40.50.300">
    <property type="entry name" value="P-loop containing nucleotide triphosphate hydrolases"/>
    <property type="match status" value="1"/>
</dbReference>
<dbReference type="PROSITE" id="PS51743">
    <property type="entry name" value="ALPHAVIRUS_MT"/>
    <property type="match status" value="1"/>
</dbReference>
<dbReference type="GO" id="GO:0003968">
    <property type="term" value="F:RNA-directed RNA polymerase activity"/>
    <property type="evidence" value="ECO:0007669"/>
    <property type="project" value="UniProtKB-KW"/>
</dbReference>
<dbReference type="KEGG" id="vg:37616523"/>
<dbReference type="PROSITE" id="PS51657">
    <property type="entry name" value="PSRV_HELICASE"/>
    <property type="match status" value="1"/>
</dbReference>
<feature type="domain" description="Fe2OG dioxygenase" evidence="12">
    <location>
        <begin position="899"/>
        <end position="990"/>
    </location>
</feature>
<dbReference type="InterPro" id="IPR027417">
    <property type="entry name" value="P-loop_NTPase"/>
</dbReference>
<feature type="domain" description="Alphavirus-like MT" evidence="14">
    <location>
        <begin position="64"/>
        <end position="248"/>
    </location>
</feature>
<keyword evidence="16" id="KW-1185">Reference proteome</keyword>
<keyword evidence="8" id="KW-0693">Viral RNA replication</keyword>
<dbReference type="PROSITE" id="PS50507">
    <property type="entry name" value="RDRP_SSRNA_POS"/>
    <property type="match status" value="1"/>
</dbReference>
<dbReference type="Pfam" id="PF01660">
    <property type="entry name" value="Vmethyltransf"/>
    <property type="match status" value="1"/>
</dbReference>
<dbReference type="InterPro" id="IPR027351">
    <property type="entry name" value="(+)RNA_virus_helicase_core_dom"/>
</dbReference>
<evidence type="ECO:0000256" key="3">
    <source>
        <dbReference type="ARBA" id="ARBA00022695"/>
    </source>
</evidence>
<feature type="domain" description="(+)RNA virus helicase C-terminal" evidence="13">
    <location>
        <begin position="1158"/>
        <end position="1472"/>
    </location>
</feature>
<keyword evidence="7" id="KW-0067">ATP-binding</keyword>
<keyword evidence="3" id="KW-0548">Nucleotidyltransferase</keyword>
<dbReference type="Gene3D" id="2.60.120.590">
    <property type="entry name" value="Alpha-ketoglutarate-dependent dioxygenase AlkB-like"/>
    <property type="match status" value="1"/>
</dbReference>
<evidence type="ECO:0000259" key="13">
    <source>
        <dbReference type="PROSITE" id="PS51657"/>
    </source>
</evidence>
<evidence type="ECO:0000256" key="4">
    <source>
        <dbReference type="ARBA" id="ARBA00022741"/>
    </source>
</evidence>
<dbReference type="GeneID" id="37616523"/>
<evidence type="ECO:0000256" key="6">
    <source>
        <dbReference type="ARBA" id="ARBA00022806"/>
    </source>
</evidence>
<dbReference type="GO" id="GO:0016556">
    <property type="term" value="P:mRNA modification"/>
    <property type="evidence" value="ECO:0007669"/>
    <property type="project" value="InterPro"/>
</dbReference>
<dbReference type="Pfam" id="PF13532">
    <property type="entry name" value="2OG-FeII_Oxy_2"/>
    <property type="match status" value="1"/>
</dbReference>
<dbReference type="EMBL" id="KM507061">
    <property type="protein sequence ID" value="AKN08994.1"/>
    <property type="molecule type" value="Genomic_RNA"/>
</dbReference>
<dbReference type="InterPro" id="IPR001788">
    <property type="entry name" value="RNA-dep_RNA_pol_alsuvir"/>
</dbReference>
<dbReference type="PROSITE" id="PS51471">
    <property type="entry name" value="FE2OG_OXY"/>
    <property type="match status" value="1"/>
</dbReference>
<feature type="domain" description="RdRp catalytic" evidence="10">
    <location>
        <begin position="1767"/>
        <end position="1874"/>
    </location>
</feature>
<evidence type="ECO:0000256" key="1">
    <source>
        <dbReference type="ARBA" id="ARBA00022484"/>
    </source>
</evidence>
<keyword evidence="5" id="KW-0378">Hydrolase</keyword>
<evidence type="ECO:0000313" key="16">
    <source>
        <dbReference type="Proteomes" id="UP000232613"/>
    </source>
</evidence>
<dbReference type="Pfam" id="PF01443">
    <property type="entry name" value="Viral_helicase1"/>
    <property type="match status" value="1"/>
</dbReference>
<evidence type="ECO:0000256" key="7">
    <source>
        <dbReference type="ARBA" id="ARBA00022840"/>
    </source>
</evidence>
<dbReference type="InterPro" id="IPR005123">
    <property type="entry name" value="Oxoglu/Fe-dep_dioxygenase_dom"/>
</dbReference>
<dbReference type="Pfam" id="PF00978">
    <property type="entry name" value="RdRP_2"/>
    <property type="match status" value="1"/>
</dbReference>
<dbReference type="InterPro" id="IPR027450">
    <property type="entry name" value="AlkB-like"/>
</dbReference>
<dbReference type="GO" id="GO:0003723">
    <property type="term" value="F:RNA binding"/>
    <property type="evidence" value="ECO:0007669"/>
    <property type="project" value="InterPro"/>
</dbReference>
<dbReference type="CDD" id="cd23245">
    <property type="entry name" value="Betaflexiviridae_RdRp"/>
    <property type="match status" value="1"/>
</dbReference>